<evidence type="ECO:0000313" key="3">
    <source>
        <dbReference type="Proteomes" id="UP000799536"/>
    </source>
</evidence>
<evidence type="ECO:0000313" key="2">
    <source>
        <dbReference type="EMBL" id="KAF2200366.1"/>
    </source>
</evidence>
<feature type="compositionally biased region" description="Polar residues" evidence="1">
    <location>
        <begin position="33"/>
        <end position="58"/>
    </location>
</feature>
<sequence>MPSVSSLPPARVFLRGASNIKSASNAAKPINLRQLTSTTPPTRATKSSTISPTQSQAITDRVAASATSGTAA</sequence>
<feature type="region of interest" description="Disordered" evidence="1">
    <location>
        <begin position="31"/>
        <end position="72"/>
    </location>
</feature>
<evidence type="ECO:0000256" key="1">
    <source>
        <dbReference type="SAM" id="MobiDB-lite"/>
    </source>
</evidence>
<protein>
    <submittedName>
        <fullName evidence="2">Uncharacterized protein</fullName>
    </submittedName>
</protein>
<name>A0A9P4JLG7_9PLEO</name>
<reference evidence="2" key="1">
    <citation type="journal article" date="2020" name="Stud. Mycol.">
        <title>101 Dothideomycetes genomes: a test case for predicting lifestyles and emergence of pathogens.</title>
        <authorList>
            <person name="Haridas S."/>
            <person name="Albert R."/>
            <person name="Binder M."/>
            <person name="Bloem J."/>
            <person name="Labutti K."/>
            <person name="Salamov A."/>
            <person name="Andreopoulos B."/>
            <person name="Baker S."/>
            <person name="Barry K."/>
            <person name="Bills G."/>
            <person name="Bluhm B."/>
            <person name="Cannon C."/>
            <person name="Castanera R."/>
            <person name="Culley D."/>
            <person name="Daum C."/>
            <person name="Ezra D."/>
            <person name="Gonzalez J."/>
            <person name="Henrissat B."/>
            <person name="Kuo A."/>
            <person name="Liang C."/>
            <person name="Lipzen A."/>
            <person name="Lutzoni F."/>
            <person name="Magnuson J."/>
            <person name="Mondo S."/>
            <person name="Nolan M."/>
            <person name="Ohm R."/>
            <person name="Pangilinan J."/>
            <person name="Park H.-J."/>
            <person name="Ramirez L."/>
            <person name="Alfaro M."/>
            <person name="Sun H."/>
            <person name="Tritt A."/>
            <person name="Yoshinaga Y."/>
            <person name="Zwiers L.-H."/>
            <person name="Turgeon B."/>
            <person name="Goodwin S."/>
            <person name="Spatafora J."/>
            <person name="Crous P."/>
            <person name="Grigoriev I."/>
        </authorList>
    </citation>
    <scope>NUCLEOTIDE SEQUENCE</scope>
    <source>
        <strain evidence="2">ATCC 74209</strain>
    </source>
</reference>
<accession>A0A9P4JLG7</accession>
<gene>
    <name evidence="2" type="ORF">GQ43DRAFT_472786</name>
</gene>
<dbReference type="EMBL" id="ML994026">
    <property type="protein sequence ID" value="KAF2200366.1"/>
    <property type="molecule type" value="Genomic_DNA"/>
</dbReference>
<proteinExistence type="predicted"/>
<dbReference type="AlphaFoldDB" id="A0A9P4JLG7"/>
<organism evidence="2 3">
    <name type="scientific">Delitschia confertaspora ATCC 74209</name>
    <dbReference type="NCBI Taxonomy" id="1513339"/>
    <lineage>
        <taxon>Eukaryota</taxon>
        <taxon>Fungi</taxon>
        <taxon>Dikarya</taxon>
        <taxon>Ascomycota</taxon>
        <taxon>Pezizomycotina</taxon>
        <taxon>Dothideomycetes</taxon>
        <taxon>Pleosporomycetidae</taxon>
        <taxon>Pleosporales</taxon>
        <taxon>Delitschiaceae</taxon>
        <taxon>Delitschia</taxon>
    </lineage>
</organism>
<dbReference type="Proteomes" id="UP000799536">
    <property type="component" value="Unassembled WGS sequence"/>
</dbReference>
<comment type="caution">
    <text evidence="2">The sequence shown here is derived from an EMBL/GenBank/DDBJ whole genome shotgun (WGS) entry which is preliminary data.</text>
</comment>
<keyword evidence="3" id="KW-1185">Reference proteome</keyword>